<dbReference type="InterPro" id="IPR000086">
    <property type="entry name" value="NUDIX_hydrolase_dom"/>
</dbReference>
<dbReference type="GO" id="GO:0052751">
    <property type="term" value="F:GDP-mannose hydrolase activity"/>
    <property type="evidence" value="ECO:0007669"/>
    <property type="project" value="TreeGrafter"/>
</dbReference>
<proteinExistence type="predicted"/>
<evidence type="ECO:0000256" key="1">
    <source>
        <dbReference type="ARBA" id="ARBA00001946"/>
    </source>
</evidence>
<sequence length="313" mass="35427">MNMNRLSKVVRHIDRDVHITYIVPNGNYCRSNQVSVRLSSEYNRKKLPVHLEKNISKIWSEHFTGNPRLWNGTKFRMDSLEEKSDGNGVTFNLGITCYKDFIGTNWSPNAEELLRLGQQDHNNSQAYMSDAFGVGSLVRTADECFILLRRSEHCGEAVGLLDIPGGHPEPKEVVGKAEASEIEFDKMSPDDVVQELFDSTRREIIDEVNIPSPFLAQPQLMGIVRNMTNGGKPSSEYYTSCTLTSHDIKQRYLEGDHSEAYESTNINFIPMSAIMTLQDKKSVWDELAPSAKGCITLYQLCESLRKQQNSARV</sequence>
<evidence type="ECO:0000256" key="3">
    <source>
        <dbReference type="ARBA" id="ARBA00022801"/>
    </source>
</evidence>
<name>A0AAD9ITG6_9ANNE</name>
<evidence type="ECO:0000313" key="6">
    <source>
        <dbReference type="EMBL" id="KAK2140564.1"/>
    </source>
</evidence>
<keyword evidence="2" id="KW-0479">Metal-binding</keyword>
<reference evidence="6" key="1">
    <citation type="journal article" date="2023" name="Mol. Biol. Evol.">
        <title>Third-Generation Sequencing Reveals the Adaptive Role of the Epigenome in Three Deep-Sea Polychaetes.</title>
        <authorList>
            <person name="Perez M."/>
            <person name="Aroh O."/>
            <person name="Sun Y."/>
            <person name="Lan Y."/>
            <person name="Juniper S.K."/>
            <person name="Young C.R."/>
            <person name="Angers B."/>
            <person name="Qian P.Y."/>
        </authorList>
    </citation>
    <scope>NUCLEOTIDE SEQUENCE</scope>
    <source>
        <strain evidence="6">P08H-3</strain>
    </source>
</reference>
<dbReference type="InterPro" id="IPR055295">
    <property type="entry name" value="NUDT22/NUDT9-like"/>
</dbReference>
<keyword evidence="4" id="KW-0460">Magnesium</keyword>
<comment type="caution">
    <text evidence="6">The sequence shown here is derived from an EMBL/GenBank/DDBJ whole genome shotgun (WGS) entry which is preliminary data.</text>
</comment>
<evidence type="ECO:0000313" key="7">
    <source>
        <dbReference type="Proteomes" id="UP001208570"/>
    </source>
</evidence>
<feature type="domain" description="Nudix hydrolase" evidence="5">
    <location>
        <begin position="127"/>
        <end position="292"/>
    </location>
</feature>
<dbReference type="InterPro" id="IPR015797">
    <property type="entry name" value="NUDIX_hydrolase-like_dom_sf"/>
</dbReference>
<dbReference type="Proteomes" id="UP001208570">
    <property type="component" value="Unassembled WGS sequence"/>
</dbReference>
<dbReference type="PROSITE" id="PS51462">
    <property type="entry name" value="NUDIX"/>
    <property type="match status" value="1"/>
</dbReference>
<dbReference type="AlphaFoldDB" id="A0AAD9ITG6"/>
<dbReference type="GO" id="GO:0046872">
    <property type="term" value="F:metal ion binding"/>
    <property type="evidence" value="ECO:0007669"/>
    <property type="project" value="UniProtKB-KW"/>
</dbReference>
<keyword evidence="7" id="KW-1185">Reference proteome</keyword>
<gene>
    <name evidence="6" type="ORF">LSH36_1311g00004</name>
</gene>
<accession>A0AAD9ITG6</accession>
<dbReference type="EMBL" id="JAODUP010001311">
    <property type="protein sequence ID" value="KAK2140564.1"/>
    <property type="molecule type" value="Genomic_DNA"/>
</dbReference>
<comment type="cofactor">
    <cofactor evidence="1">
        <name>Mg(2+)</name>
        <dbReference type="ChEBI" id="CHEBI:18420"/>
    </cofactor>
</comment>
<keyword evidence="3" id="KW-0378">Hydrolase</keyword>
<protein>
    <recommendedName>
        <fullName evidence="5">Nudix hydrolase domain-containing protein</fullName>
    </recommendedName>
</protein>
<evidence type="ECO:0000259" key="5">
    <source>
        <dbReference type="PROSITE" id="PS51462"/>
    </source>
</evidence>
<evidence type="ECO:0000256" key="4">
    <source>
        <dbReference type="ARBA" id="ARBA00022842"/>
    </source>
</evidence>
<dbReference type="PANTHER" id="PTHR31835">
    <property type="entry name" value="URIDINE DIPHOSPHATE GLUCOSE PYROPHOSPHATASE"/>
    <property type="match status" value="1"/>
</dbReference>
<dbReference type="SUPFAM" id="SSF55811">
    <property type="entry name" value="Nudix"/>
    <property type="match status" value="1"/>
</dbReference>
<organism evidence="6 7">
    <name type="scientific">Paralvinella palmiformis</name>
    <dbReference type="NCBI Taxonomy" id="53620"/>
    <lineage>
        <taxon>Eukaryota</taxon>
        <taxon>Metazoa</taxon>
        <taxon>Spiralia</taxon>
        <taxon>Lophotrochozoa</taxon>
        <taxon>Annelida</taxon>
        <taxon>Polychaeta</taxon>
        <taxon>Sedentaria</taxon>
        <taxon>Canalipalpata</taxon>
        <taxon>Terebellida</taxon>
        <taxon>Terebelliformia</taxon>
        <taxon>Alvinellidae</taxon>
        <taxon>Paralvinella</taxon>
    </lineage>
</organism>
<dbReference type="PANTHER" id="PTHR31835:SF1">
    <property type="entry name" value="URIDINE DIPHOSPHATE GLUCOSE PYROPHOSPHATASE NUDT22"/>
    <property type="match status" value="1"/>
</dbReference>
<dbReference type="Gene3D" id="3.90.79.10">
    <property type="entry name" value="Nucleoside Triphosphate Pyrophosphohydrolase"/>
    <property type="match status" value="1"/>
</dbReference>
<evidence type="ECO:0000256" key="2">
    <source>
        <dbReference type="ARBA" id="ARBA00022723"/>
    </source>
</evidence>